<comment type="caution">
    <text evidence="3">The sequence shown here is derived from an EMBL/GenBank/DDBJ whole genome shotgun (WGS) entry which is preliminary data.</text>
</comment>
<protein>
    <submittedName>
        <fullName evidence="3">Uncharacterized protein</fullName>
    </submittedName>
</protein>
<dbReference type="EMBL" id="BARS01014788">
    <property type="protein sequence ID" value="GAF96807.1"/>
    <property type="molecule type" value="Genomic_DNA"/>
</dbReference>
<name>X0U8W3_9ZZZZ</name>
<feature type="compositionally biased region" description="Basic and acidic residues" evidence="1">
    <location>
        <begin position="200"/>
        <end position="216"/>
    </location>
</feature>
<organism evidence="3">
    <name type="scientific">marine sediment metagenome</name>
    <dbReference type="NCBI Taxonomy" id="412755"/>
    <lineage>
        <taxon>unclassified sequences</taxon>
        <taxon>metagenomes</taxon>
        <taxon>ecological metagenomes</taxon>
    </lineage>
</organism>
<keyword evidence="2" id="KW-0812">Transmembrane</keyword>
<sequence length="216" mass="24725">SSKYLIPTLSCLGLNAVLLVELSKLWPRRARQVAVALTLILVIFLAQRVVFQVNWCRTELPKKRKEQLAVHREANQRFAEALKVYYFRSSSKEYALCFGNSLAGDYFGDTLRDLYPDTYFYNCWRKVYHQFGQEVRLEDIAAHSREVVFQGVPFERPEARGRPPNEVPPGTVLELVSPGKHEVIYRLKAIQADPSARGTIVEDPRPSKAEKNESAQ</sequence>
<evidence type="ECO:0000256" key="1">
    <source>
        <dbReference type="SAM" id="MobiDB-lite"/>
    </source>
</evidence>
<feature type="non-terminal residue" evidence="3">
    <location>
        <position position="1"/>
    </location>
</feature>
<evidence type="ECO:0000256" key="2">
    <source>
        <dbReference type="SAM" id="Phobius"/>
    </source>
</evidence>
<reference evidence="3" key="1">
    <citation type="journal article" date="2014" name="Front. Microbiol.">
        <title>High frequency of phylogenetically diverse reductive dehalogenase-homologous genes in deep subseafloor sedimentary metagenomes.</title>
        <authorList>
            <person name="Kawai M."/>
            <person name="Futagami T."/>
            <person name="Toyoda A."/>
            <person name="Takaki Y."/>
            <person name="Nishi S."/>
            <person name="Hori S."/>
            <person name="Arai W."/>
            <person name="Tsubouchi T."/>
            <person name="Morono Y."/>
            <person name="Uchiyama I."/>
            <person name="Ito T."/>
            <person name="Fujiyama A."/>
            <person name="Inagaki F."/>
            <person name="Takami H."/>
        </authorList>
    </citation>
    <scope>NUCLEOTIDE SEQUENCE</scope>
    <source>
        <strain evidence="3">Expedition CK06-06</strain>
    </source>
</reference>
<proteinExistence type="predicted"/>
<accession>X0U8W3</accession>
<feature type="transmembrane region" description="Helical" evidence="2">
    <location>
        <begin position="6"/>
        <end position="26"/>
    </location>
</feature>
<dbReference type="AlphaFoldDB" id="X0U8W3"/>
<evidence type="ECO:0000313" key="3">
    <source>
        <dbReference type="EMBL" id="GAF96807.1"/>
    </source>
</evidence>
<keyword evidence="2" id="KW-0472">Membrane</keyword>
<gene>
    <name evidence="3" type="ORF">S01H1_24587</name>
</gene>
<feature type="region of interest" description="Disordered" evidence="1">
    <location>
        <begin position="196"/>
        <end position="216"/>
    </location>
</feature>
<feature type="transmembrane region" description="Helical" evidence="2">
    <location>
        <begin position="33"/>
        <end position="55"/>
    </location>
</feature>
<keyword evidence="2" id="KW-1133">Transmembrane helix</keyword>